<dbReference type="PROSITE" id="PS51898">
    <property type="entry name" value="TYR_RECOMBINASE"/>
    <property type="match status" value="1"/>
</dbReference>
<dbReference type="InterPro" id="IPR002104">
    <property type="entry name" value="Integrase_catalytic"/>
</dbReference>
<evidence type="ECO:0000256" key="1">
    <source>
        <dbReference type="ARBA" id="ARBA00023172"/>
    </source>
</evidence>
<evidence type="ECO:0000259" key="3">
    <source>
        <dbReference type="PROSITE" id="PS51898"/>
    </source>
</evidence>
<dbReference type="InterPro" id="IPR011010">
    <property type="entry name" value="DNA_brk_join_enz"/>
</dbReference>
<dbReference type="RefSeq" id="WP_210653124.1">
    <property type="nucleotide sequence ID" value="NZ_JAGKQQ010000001.1"/>
</dbReference>
<feature type="domain" description="Tyr recombinase" evidence="3">
    <location>
        <begin position="1"/>
        <end position="68"/>
    </location>
</feature>
<accession>A0ABS5BMV7</accession>
<keyword evidence="5" id="KW-1185">Reference proteome</keyword>
<protein>
    <submittedName>
        <fullName evidence="4">Tyrosine-type recombinase/integrase</fullName>
    </submittedName>
</protein>
<evidence type="ECO:0000313" key="4">
    <source>
        <dbReference type="EMBL" id="MBP3955022.1"/>
    </source>
</evidence>
<comment type="caution">
    <text evidence="4">The sequence shown here is derived from an EMBL/GenBank/DDBJ whole genome shotgun (WGS) entry which is preliminary data.</text>
</comment>
<sequence>MKAAGIPKRDERGRTIDVHAMRTTFGTRLSTSGTAPRTAQAAMRHSDIKLTMNTYTDPKLLEVRQAVERLPAFAPNRAEPHQPVPESAGTGDPKGQFLAIPDTMRAMTARLSEERAQCETLEVSTKKPQ</sequence>
<reference evidence="4 5" key="1">
    <citation type="submission" date="2021-04" db="EMBL/GenBank/DDBJ databases">
        <authorList>
            <person name="Ivanova A."/>
        </authorList>
    </citation>
    <scope>NUCLEOTIDE SEQUENCE [LARGE SCALE GENOMIC DNA]</scope>
    <source>
        <strain evidence="4 5">G18</strain>
    </source>
</reference>
<dbReference type="EMBL" id="JAGKQQ010000001">
    <property type="protein sequence ID" value="MBP3955022.1"/>
    <property type="molecule type" value="Genomic_DNA"/>
</dbReference>
<name>A0ABS5BMV7_9BACT</name>
<dbReference type="SUPFAM" id="SSF56349">
    <property type="entry name" value="DNA breaking-rejoining enzymes"/>
    <property type="match status" value="1"/>
</dbReference>
<evidence type="ECO:0000313" key="5">
    <source>
        <dbReference type="Proteomes" id="UP000676565"/>
    </source>
</evidence>
<evidence type="ECO:0000256" key="2">
    <source>
        <dbReference type="SAM" id="MobiDB-lite"/>
    </source>
</evidence>
<dbReference type="Gene3D" id="1.10.443.10">
    <property type="entry name" value="Intergrase catalytic core"/>
    <property type="match status" value="1"/>
</dbReference>
<proteinExistence type="predicted"/>
<feature type="region of interest" description="Disordered" evidence="2">
    <location>
        <begin position="73"/>
        <end position="97"/>
    </location>
</feature>
<gene>
    <name evidence="4" type="ORF">J8F10_06970</name>
</gene>
<dbReference type="Proteomes" id="UP000676565">
    <property type="component" value="Unassembled WGS sequence"/>
</dbReference>
<dbReference type="Pfam" id="PF00589">
    <property type="entry name" value="Phage_integrase"/>
    <property type="match status" value="1"/>
</dbReference>
<keyword evidence="1" id="KW-0233">DNA recombination</keyword>
<organism evidence="4 5">
    <name type="scientific">Gemmata palustris</name>
    <dbReference type="NCBI Taxonomy" id="2822762"/>
    <lineage>
        <taxon>Bacteria</taxon>
        <taxon>Pseudomonadati</taxon>
        <taxon>Planctomycetota</taxon>
        <taxon>Planctomycetia</taxon>
        <taxon>Gemmatales</taxon>
        <taxon>Gemmataceae</taxon>
        <taxon>Gemmata</taxon>
    </lineage>
</organism>
<dbReference type="InterPro" id="IPR013762">
    <property type="entry name" value="Integrase-like_cat_sf"/>
</dbReference>